<evidence type="ECO:0000256" key="3">
    <source>
        <dbReference type="ARBA" id="ARBA00022679"/>
    </source>
</evidence>
<dbReference type="PhylomeDB" id="E9I0F0"/>
<sequence length="122" mass="14497">MTHRLIPWLNRELFVLLVNDDYQLPNLLEKIMKMVTKYHICSQDFREGILCEIGGNTDHFIHEFYQFARLPYDMDGFDGNSNYDSRINLPSHSGGNLISKDKDDVHSRRIEFHHRRPTLKLH</sequence>
<keyword evidence="3" id="KW-0808">Transferase</keyword>
<dbReference type="EMBL" id="GL733527">
    <property type="protein sequence ID" value="EFX62528.1"/>
    <property type="molecule type" value="Genomic_DNA"/>
</dbReference>
<evidence type="ECO:0000256" key="4">
    <source>
        <dbReference type="ARBA" id="ARBA00023015"/>
    </source>
</evidence>
<dbReference type="Pfam" id="PF26084">
    <property type="entry name" value="PWI_Topors"/>
    <property type="match status" value="1"/>
</dbReference>
<keyword evidence="5" id="KW-0804">Transcription</keyword>
<evidence type="ECO:0000256" key="2">
    <source>
        <dbReference type="ARBA" id="ARBA00012483"/>
    </source>
</evidence>
<dbReference type="GO" id="GO:0061630">
    <property type="term" value="F:ubiquitin protein ligase activity"/>
    <property type="evidence" value="ECO:0007669"/>
    <property type="project" value="UniProtKB-EC"/>
</dbReference>
<evidence type="ECO:0000256" key="5">
    <source>
        <dbReference type="ARBA" id="ARBA00023163"/>
    </source>
</evidence>
<feature type="domain" description="Topors PWI-like" evidence="6">
    <location>
        <begin position="2"/>
        <end position="69"/>
    </location>
</feature>
<name>E9I0F0_DAPPU</name>
<dbReference type="PANTHER" id="PTHR46077">
    <property type="entry name" value="E3 UBIQUITIN-PROTEIN LIGASE TOPORS"/>
    <property type="match status" value="1"/>
</dbReference>
<organism evidence="7 8">
    <name type="scientific">Daphnia pulex</name>
    <name type="common">Water flea</name>
    <dbReference type="NCBI Taxonomy" id="6669"/>
    <lineage>
        <taxon>Eukaryota</taxon>
        <taxon>Metazoa</taxon>
        <taxon>Ecdysozoa</taxon>
        <taxon>Arthropoda</taxon>
        <taxon>Crustacea</taxon>
        <taxon>Branchiopoda</taxon>
        <taxon>Diplostraca</taxon>
        <taxon>Cladocera</taxon>
        <taxon>Anomopoda</taxon>
        <taxon>Daphniidae</taxon>
        <taxon>Daphnia</taxon>
    </lineage>
</organism>
<dbReference type="EC" id="2.3.2.27" evidence="2"/>
<keyword evidence="8" id="KW-1185">Reference proteome</keyword>
<proteinExistence type="predicted"/>
<reference evidence="7 8" key="1">
    <citation type="journal article" date="2011" name="Science">
        <title>The ecoresponsive genome of Daphnia pulex.</title>
        <authorList>
            <person name="Colbourne J.K."/>
            <person name="Pfrender M.E."/>
            <person name="Gilbert D."/>
            <person name="Thomas W.K."/>
            <person name="Tucker A."/>
            <person name="Oakley T.H."/>
            <person name="Tokishita S."/>
            <person name="Aerts A."/>
            <person name="Arnold G.J."/>
            <person name="Basu M.K."/>
            <person name="Bauer D.J."/>
            <person name="Caceres C.E."/>
            <person name="Carmel L."/>
            <person name="Casola C."/>
            <person name="Choi J.H."/>
            <person name="Detter J.C."/>
            <person name="Dong Q."/>
            <person name="Dusheyko S."/>
            <person name="Eads B.D."/>
            <person name="Frohlich T."/>
            <person name="Geiler-Samerotte K.A."/>
            <person name="Gerlach D."/>
            <person name="Hatcher P."/>
            <person name="Jogdeo S."/>
            <person name="Krijgsveld J."/>
            <person name="Kriventseva E.V."/>
            <person name="Kultz D."/>
            <person name="Laforsch C."/>
            <person name="Lindquist E."/>
            <person name="Lopez J."/>
            <person name="Manak J.R."/>
            <person name="Muller J."/>
            <person name="Pangilinan J."/>
            <person name="Patwardhan R.P."/>
            <person name="Pitluck S."/>
            <person name="Pritham E.J."/>
            <person name="Rechtsteiner A."/>
            <person name="Rho M."/>
            <person name="Rogozin I.B."/>
            <person name="Sakarya O."/>
            <person name="Salamov A."/>
            <person name="Schaack S."/>
            <person name="Shapiro H."/>
            <person name="Shiga Y."/>
            <person name="Skalitzky C."/>
            <person name="Smith Z."/>
            <person name="Souvorov A."/>
            <person name="Sung W."/>
            <person name="Tang Z."/>
            <person name="Tsuchiya D."/>
            <person name="Tu H."/>
            <person name="Vos H."/>
            <person name="Wang M."/>
            <person name="Wolf Y.I."/>
            <person name="Yamagata H."/>
            <person name="Yamada T."/>
            <person name="Ye Y."/>
            <person name="Shaw J.R."/>
            <person name="Andrews J."/>
            <person name="Crease T.J."/>
            <person name="Tang H."/>
            <person name="Lucas S.M."/>
            <person name="Robertson H.M."/>
            <person name="Bork P."/>
            <person name="Koonin E.V."/>
            <person name="Zdobnov E.M."/>
            <person name="Grigoriev I.V."/>
            <person name="Lynch M."/>
            <person name="Boore J.L."/>
        </authorList>
    </citation>
    <scope>NUCLEOTIDE SEQUENCE [LARGE SCALE GENOMIC DNA]</scope>
</reference>
<dbReference type="KEGG" id="dpx:DAPPUDRAFT_120140"/>
<dbReference type="eggNOG" id="KOG4430">
    <property type="taxonomic scope" value="Eukaryota"/>
</dbReference>
<comment type="catalytic activity">
    <reaction evidence="1">
        <text>S-ubiquitinyl-[E2 ubiquitin-conjugating enzyme]-L-cysteine + [acceptor protein]-L-lysine = [E2 ubiquitin-conjugating enzyme]-L-cysteine + N(6)-ubiquitinyl-[acceptor protein]-L-lysine.</text>
        <dbReference type="EC" id="2.3.2.27"/>
    </reaction>
</comment>
<dbReference type="InterPro" id="IPR058745">
    <property type="entry name" value="PWI_Topors"/>
</dbReference>
<dbReference type="AlphaFoldDB" id="E9I0F0"/>
<dbReference type="PANTHER" id="PTHR46077:SF1">
    <property type="entry name" value="TOP1 BINDING ARGININE_SERINE RICH PROTEIN, E3 UBIQUITIN LIGASE"/>
    <property type="match status" value="1"/>
</dbReference>
<dbReference type="InParanoid" id="E9I0F0"/>
<keyword evidence="4" id="KW-0805">Transcription regulation</keyword>
<evidence type="ECO:0000259" key="6">
    <source>
        <dbReference type="Pfam" id="PF26084"/>
    </source>
</evidence>
<dbReference type="Proteomes" id="UP000000305">
    <property type="component" value="Unassembled WGS sequence"/>
</dbReference>
<dbReference type="OrthoDB" id="365379at2759"/>
<evidence type="ECO:0000256" key="1">
    <source>
        <dbReference type="ARBA" id="ARBA00000900"/>
    </source>
</evidence>
<evidence type="ECO:0000313" key="8">
    <source>
        <dbReference type="Proteomes" id="UP000000305"/>
    </source>
</evidence>
<accession>E9I0F0</accession>
<gene>
    <name evidence="7" type="ORF">DAPPUDRAFT_120140</name>
</gene>
<protein>
    <recommendedName>
        <fullName evidence="2">RING-type E3 ubiquitin transferase</fullName>
        <ecNumber evidence="2">2.3.2.27</ecNumber>
    </recommendedName>
</protein>
<dbReference type="HOGENOM" id="CLU_2028990_0_0_1"/>
<evidence type="ECO:0000313" key="7">
    <source>
        <dbReference type="EMBL" id="EFX62528.1"/>
    </source>
</evidence>